<evidence type="ECO:0000313" key="2">
    <source>
        <dbReference type="EMBL" id="GFH10340.1"/>
    </source>
</evidence>
<gene>
    <name evidence="2" type="ORF">HaLaN_05634</name>
</gene>
<sequence>VYHEESAEDTGREDLRVLTRSYLIAFNAELDRPGRILRSEVFGVKPTPKRGPAAAAGQRPPPSASASVPPAAPSQALSLPAGAAT</sequence>
<dbReference type="EMBL" id="BLLF01000308">
    <property type="protein sequence ID" value="GFH10340.1"/>
    <property type="molecule type" value="Genomic_DNA"/>
</dbReference>
<organism evidence="2 3">
    <name type="scientific">Haematococcus lacustris</name>
    <name type="common">Green alga</name>
    <name type="synonym">Haematococcus pluvialis</name>
    <dbReference type="NCBI Taxonomy" id="44745"/>
    <lineage>
        <taxon>Eukaryota</taxon>
        <taxon>Viridiplantae</taxon>
        <taxon>Chlorophyta</taxon>
        <taxon>core chlorophytes</taxon>
        <taxon>Chlorophyceae</taxon>
        <taxon>CS clade</taxon>
        <taxon>Chlamydomonadales</taxon>
        <taxon>Haematococcaceae</taxon>
        <taxon>Haematococcus</taxon>
    </lineage>
</organism>
<feature type="non-terminal residue" evidence="2">
    <location>
        <position position="85"/>
    </location>
</feature>
<comment type="caution">
    <text evidence="2">The sequence shown here is derived from an EMBL/GenBank/DDBJ whole genome shotgun (WGS) entry which is preliminary data.</text>
</comment>
<protein>
    <submittedName>
        <fullName evidence="2">Uncharacterized protein</fullName>
    </submittedName>
</protein>
<evidence type="ECO:0000256" key="1">
    <source>
        <dbReference type="SAM" id="MobiDB-lite"/>
    </source>
</evidence>
<feature type="region of interest" description="Disordered" evidence="1">
    <location>
        <begin position="43"/>
        <end position="85"/>
    </location>
</feature>
<dbReference type="AlphaFoldDB" id="A0A699YJR7"/>
<accession>A0A699YJR7</accession>
<reference evidence="2 3" key="1">
    <citation type="submission" date="2020-02" db="EMBL/GenBank/DDBJ databases">
        <title>Draft genome sequence of Haematococcus lacustris strain NIES-144.</title>
        <authorList>
            <person name="Morimoto D."/>
            <person name="Nakagawa S."/>
            <person name="Yoshida T."/>
            <person name="Sawayama S."/>
        </authorList>
    </citation>
    <scope>NUCLEOTIDE SEQUENCE [LARGE SCALE GENOMIC DNA]</scope>
    <source>
        <strain evidence="2 3">NIES-144</strain>
    </source>
</reference>
<keyword evidence="3" id="KW-1185">Reference proteome</keyword>
<proteinExistence type="predicted"/>
<feature type="non-terminal residue" evidence="2">
    <location>
        <position position="1"/>
    </location>
</feature>
<feature type="compositionally biased region" description="Low complexity" evidence="1">
    <location>
        <begin position="50"/>
        <end position="85"/>
    </location>
</feature>
<dbReference type="Proteomes" id="UP000485058">
    <property type="component" value="Unassembled WGS sequence"/>
</dbReference>
<name>A0A699YJR7_HAELA</name>
<evidence type="ECO:0000313" key="3">
    <source>
        <dbReference type="Proteomes" id="UP000485058"/>
    </source>
</evidence>